<protein>
    <submittedName>
        <fullName evidence="2">Peptidoglycan/xylan/chitin deacetylase (PgdA/CDA1 family)</fullName>
    </submittedName>
</protein>
<comment type="caution">
    <text evidence="2">The sequence shown here is derived from an EMBL/GenBank/DDBJ whole genome shotgun (WGS) entry which is preliminary data.</text>
</comment>
<dbReference type="AlphaFoldDB" id="A0A7Y9PFK3"/>
<reference evidence="2 3" key="1">
    <citation type="submission" date="2020-07" db="EMBL/GenBank/DDBJ databases">
        <title>Genomic Encyclopedia of Type Strains, Phase IV (KMG-V): Genome sequencing to study the core and pangenomes of soil and plant-associated prokaryotes.</title>
        <authorList>
            <person name="Whitman W."/>
        </authorList>
    </citation>
    <scope>NUCLEOTIDE SEQUENCE [LARGE SCALE GENOMIC DNA]</scope>
    <source>
        <strain evidence="2 3">X4EP2</strain>
    </source>
</reference>
<organism evidence="2 3">
    <name type="scientific">Granulicella arctica</name>
    <dbReference type="NCBI Taxonomy" id="940613"/>
    <lineage>
        <taxon>Bacteria</taxon>
        <taxon>Pseudomonadati</taxon>
        <taxon>Acidobacteriota</taxon>
        <taxon>Terriglobia</taxon>
        <taxon>Terriglobales</taxon>
        <taxon>Acidobacteriaceae</taxon>
        <taxon>Granulicella</taxon>
    </lineage>
</organism>
<dbReference type="PANTHER" id="PTHR10587:SF137">
    <property type="entry name" value="4-DEOXY-4-FORMAMIDO-L-ARABINOSE-PHOSPHOUNDECAPRENOL DEFORMYLASE ARND-RELATED"/>
    <property type="match status" value="1"/>
</dbReference>
<dbReference type="Pfam" id="PF01522">
    <property type="entry name" value="Polysacc_deac_1"/>
    <property type="match status" value="1"/>
</dbReference>
<dbReference type="PANTHER" id="PTHR10587">
    <property type="entry name" value="GLYCOSYL TRANSFERASE-RELATED"/>
    <property type="match status" value="1"/>
</dbReference>
<proteinExistence type="predicted"/>
<dbReference type="GO" id="GO:0005975">
    <property type="term" value="P:carbohydrate metabolic process"/>
    <property type="evidence" value="ECO:0007669"/>
    <property type="project" value="InterPro"/>
</dbReference>
<dbReference type="Proteomes" id="UP000589520">
    <property type="component" value="Unassembled WGS sequence"/>
</dbReference>
<dbReference type="GO" id="GO:0016810">
    <property type="term" value="F:hydrolase activity, acting on carbon-nitrogen (but not peptide) bonds"/>
    <property type="evidence" value="ECO:0007669"/>
    <property type="project" value="InterPro"/>
</dbReference>
<dbReference type="InterPro" id="IPR002509">
    <property type="entry name" value="NODB_dom"/>
</dbReference>
<keyword evidence="3" id="KW-1185">Reference proteome</keyword>
<feature type="domain" description="NodB homology" evidence="1">
    <location>
        <begin position="45"/>
        <end position="234"/>
    </location>
</feature>
<accession>A0A7Y9PFK3</accession>
<gene>
    <name evidence="2" type="ORF">HDF17_000518</name>
</gene>
<dbReference type="EMBL" id="JACCCW010000001">
    <property type="protein sequence ID" value="NYF78231.1"/>
    <property type="molecule type" value="Genomic_DNA"/>
</dbReference>
<dbReference type="CDD" id="cd10917">
    <property type="entry name" value="CE4_NodB_like_6s_7s"/>
    <property type="match status" value="1"/>
</dbReference>
<dbReference type="PROSITE" id="PS51677">
    <property type="entry name" value="NODB"/>
    <property type="match status" value="1"/>
</dbReference>
<evidence type="ECO:0000313" key="2">
    <source>
        <dbReference type="EMBL" id="NYF78231.1"/>
    </source>
</evidence>
<dbReference type="RefSeq" id="WP_179487476.1">
    <property type="nucleotide sequence ID" value="NZ_JACCCW010000001.1"/>
</dbReference>
<evidence type="ECO:0000313" key="3">
    <source>
        <dbReference type="Proteomes" id="UP000589520"/>
    </source>
</evidence>
<dbReference type="InterPro" id="IPR050248">
    <property type="entry name" value="Polysacc_deacetylase_ArnD"/>
</dbReference>
<dbReference type="SUPFAM" id="SSF88713">
    <property type="entry name" value="Glycoside hydrolase/deacetylase"/>
    <property type="match status" value="1"/>
</dbReference>
<evidence type="ECO:0000259" key="1">
    <source>
        <dbReference type="PROSITE" id="PS51677"/>
    </source>
</evidence>
<name>A0A7Y9PFK3_9BACT</name>
<dbReference type="Gene3D" id="3.20.20.370">
    <property type="entry name" value="Glycoside hydrolase/deacetylase"/>
    <property type="match status" value="1"/>
</dbReference>
<dbReference type="InterPro" id="IPR011330">
    <property type="entry name" value="Glyco_hydro/deAcase_b/a-brl"/>
</dbReference>
<sequence length="240" mass="26258">MSTTAITAAATALVAAATVGGTAYAALWPQSQLFGKVLVASDNPHELALTYDDGPNPAATPQLLNILAAHNVRATFFLIGRFVRQQPDLTRQIATAGHLIGNHTMTHPWLAWQSTTRIQQELSDCNAILEDTLGTPIRYFRPPHGARRPAVLRAARELNLIPVNWNVIANDWTPVDAATILTRIQRGIARNQSRNRASNILLHDGGDRALNANRLPTVEATRQLLILHPSERFVTPAGWL</sequence>